<name>A0ABY1H0V7_9STAP</name>
<keyword evidence="4" id="KW-0408">Iron</keyword>
<accession>A0ABY1H0V7</accession>
<keyword evidence="2" id="KW-0349">Heme</keyword>
<dbReference type="SUPFAM" id="SSF46458">
    <property type="entry name" value="Globin-like"/>
    <property type="match status" value="1"/>
</dbReference>
<comment type="similarity">
    <text evidence="5">Belongs to the truncated hemoglobin family. Group II subfamily.</text>
</comment>
<comment type="caution">
    <text evidence="6">The sequence shown here is derived from an EMBL/GenBank/DDBJ whole genome shotgun (WGS) entry which is preliminary data.</text>
</comment>
<sequence length="146" mass="17325">MQITFICKNSCYIRYILMEHGDNMPRTPYDIIGQDALYQMIDHFYSLVEQDDRINHLFPGDFKETSRKQKQFLTQFLGGPDLYTQEHGHPMLKRRHMEFTITEFERDAWLENMSIAITHANFPAGVGDYLYERLRLTANHMVNSEN</sequence>
<evidence type="ECO:0000256" key="5">
    <source>
        <dbReference type="ARBA" id="ARBA00034496"/>
    </source>
</evidence>
<dbReference type="Proteomes" id="UP000182665">
    <property type="component" value="Unassembled WGS sequence"/>
</dbReference>
<keyword evidence="3" id="KW-0479">Metal-binding</keyword>
<evidence type="ECO:0000256" key="2">
    <source>
        <dbReference type="ARBA" id="ARBA00022617"/>
    </source>
</evidence>
<evidence type="ECO:0000256" key="4">
    <source>
        <dbReference type="ARBA" id="ARBA00023004"/>
    </source>
</evidence>
<evidence type="ECO:0000256" key="1">
    <source>
        <dbReference type="ARBA" id="ARBA00022448"/>
    </source>
</evidence>
<gene>
    <name evidence="6" type="ORF">SAMN03097721_00189</name>
</gene>
<keyword evidence="7" id="KW-1185">Reference proteome</keyword>
<evidence type="ECO:0000256" key="3">
    <source>
        <dbReference type="ARBA" id="ARBA00022723"/>
    </source>
</evidence>
<dbReference type="EMBL" id="FPKT01000001">
    <property type="protein sequence ID" value="SFZ71600.1"/>
    <property type="molecule type" value="Genomic_DNA"/>
</dbReference>
<dbReference type="PANTHER" id="PTHR47366:SF1">
    <property type="entry name" value="TWO-ON-TWO HEMOGLOBIN-3"/>
    <property type="match status" value="1"/>
</dbReference>
<proteinExistence type="inferred from homology"/>
<dbReference type="PANTHER" id="PTHR47366">
    <property type="entry name" value="TWO-ON-TWO HEMOGLOBIN-3"/>
    <property type="match status" value="1"/>
</dbReference>
<dbReference type="InterPro" id="IPR001486">
    <property type="entry name" value="Hemoglobin_trunc"/>
</dbReference>
<evidence type="ECO:0000313" key="7">
    <source>
        <dbReference type="Proteomes" id="UP000182665"/>
    </source>
</evidence>
<keyword evidence="1" id="KW-0813">Transport</keyword>
<dbReference type="InterPro" id="IPR044203">
    <property type="entry name" value="GlbO/GLB3-like"/>
</dbReference>
<dbReference type="Pfam" id="PF01152">
    <property type="entry name" value="Bac_globin"/>
    <property type="match status" value="1"/>
</dbReference>
<dbReference type="InterPro" id="IPR009050">
    <property type="entry name" value="Globin-like_sf"/>
</dbReference>
<dbReference type="InterPro" id="IPR012292">
    <property type="entry name" value="Globin/Proto"/>
</dbReference>
<dbReference type="Gene3D" id="1.10.490.10">
    <property type="entry name" value="Globins"/>
    <property type="match status" value="1"/>
</dbReference>
<organism evidence="6 7">
    <name type="scientific">Staphylococcus pasteuri</name>
    <dbReference type="NCBI Taxonomy" id="45972"/>
    <lineage>
        <taxon>Bacteria</taxon>
        <taxon>Bacillati</taxon>
        <taxon>Bacillota</taxon>
        <taxon>Bacilli</taxon>
        <taxon>Bacillales</taxon>
        <taxon>Staphylococcaceae</taxon>
        <taxon>Staphylococcus</taxon>
    </lineage>
</organism>
<protein>
    <submittedName>
        <fullName evidence="6">Hemoglobin</fullName>
    </submittedName>
</protein>
<evidence type="ECO:0000313" key="6">
    <source>
        <dbReference type="EMBL" id="SFZ71600.1"/>
    </source>
</evidence>
<reference evidence="6 7" key="1">
    <citation type="submission" date="2016-11" db="EMBL/GenBank/DDBJ databases">
        <authorList>
            <person name="Varghese N."/>
            <person name="Submissions S."/>
        </authorList>
    </citation>
    <scope>NUCLEOTIDE SEQUENCE [LARGE SCALE GENOMIC DNA]</scope>
    <source>
        <strain evidence="6 7">NFIX07</strain>
    </source>
</reference>